<dbReference type="PANTHER" id="PTHR36681:SF3">
    <property type="entry name" value="NUCLEAR GTPASE, GERMINAL CENTER-ASSOCIATED, TANDEM DUPLICATE 3"/>
    <property type="match status" value="1"/>
</dbReference>
<dbReference type="InterPro" id="IPR027417">
    <property type="entry name" value="P-loop_NTPase"/>
</dbReference>
<evidence type="ECO:0000256" key="3">
    <source>
        <dbReference type="SAM" id="Phobius"/>
    </source>
</evidence>
<evidence type="ECO:0000313" key="6">
    <source>
        <dbReference type="EMBL" id="GAQ44308.1"/>
    </source>
</evidence>
<keyword evidence="1" id="KW-0175">Coiled coil</keyword>
<dbReference type="VEuPathDB" id="FungiDB:M747DRAFT_292424"/>
<feature type="coiled-coil region" evidence="1">
    <location>
        <begin position="964"/>
        <end position="1012"/>
    </location>
</feature>
<keyword evidence="3" id="KW-0812">Transmembrane</keyword>
<evidence type="ECO:0000259" key="4">
    <source>
        <dbReference type="Pfam" id="PF00350"/>
    </source>
</evidence>
<dbReference type="VEuPathDB" id="FungiDB:An18g03710"/>
<evidence type="ECO:0000259" key="5">
    <source>
        <dbReference type="Pfam" id="PF24564"/>
    </source>
</evidence>
<dbReference type="OrthoDB" id="3598281at2759"/>
<dbReference type="VEuPathDB" id="FungiDB:An18g03720"/>
<evidence type="ECO:0000256" key="1">
    <source>
        <dbReference type="SAM" id="Coils"/>
    </source>
</evidence>
<evidence type="ECO:0000256" key="2">
    <source>
        <dbReference type="SAM" id="MobiDB-lite"/>
    </source>
</evidence>
<dbReference type="Gene3D" id="3.40.50.300">
    <property type="entry name" value="P-loop containing nucleotide triphosphate hydrolases"/>
    <property type="match status" value="1"/>
</dbReference>
<dbReference type="VEuPathDB" id="FungiDB:ATCC64974_108890"/>
<proteinExistence type="predicted"/>
<name>A0A100IN81_ASPNG</name>
<feature type="compositionally biased region" description="Polar residues" evidence="2">
    <location>
        <begin position="130"/>
        <end position="148"/>
    </location>
</feature>
<keyword evidence="3" id="KW-1133">Transmembrane helix</keyword>
<dbReference type="SUPFAM" id="SSF52540">
    <property type="entry name" value="P-loop containing nucleoside triphosphate hydrolases"/>
    <property type="match status" value="2"/>
</dbReference>
<dbReference type="InterPro" id="IPR045063">
    <property type="entry name" value="Dynamin_N"/>
</dbReference>
<feature type="domain" description="DUF7605" evidence="5">
    <location>
        <begin position="1218"/>
        <end position="1371"/>
    </location>
</feature>
<protein>
    <recommendedName>
        <fullName evidence="8">Nuclear GTPase SLIP-GC</fullName>
    </recommendedName>
</protein>
<feature type="domain" description="Dynamin N-terminal" evidence="4">
    <location>
        <begin position="582"/>
        <end position="834"/>
    </location>
</feature>
<feature type="transmembrane region" description="Helical" evidence="3">
    <location>
        <begin position="299"/>
        <end position="328"/>
    </location>
</feature>
<accession>A0A100IN81</accession>
<keyword evidence="3" id="KW-0472">Membrane</keyword>
<feature type="compositionally biased region" description="Basic and acidic residues" evidence="2">
    <location>
        <begin position="493"/>
        <end position="503"/>
    </location>
</feature>
<dbReference type="VEuPathDB" id="FungiDB:ASPNIDRAFT2_1154905"/>
<dbReference type="VEuPathDB" id="FungiDB:M747DRAFT_320705"/>
<dbReference type="Pfam" id="PF24564">
    <property type="entry name" value="DUF7605"/>
    <property type="match status" value="1"/>
</dbReference>
<organism evidence="6 7">
    <name type="scientific">Aspergillus niger</name>
    <dbReference type="NCBI Taxonomy" id="5061"/>
    <lineage>
        <taxon>Eukaryota</taxon>
        <taxon>Fungi</taxon>
        <taxon>Dikarya</taxon>
        <taxon>Ascomycota</taxon>
        <taxon>Pezizomycotina</taxon>
        <taxon>Eurotiomycetes</taxon>
        <taxon>Eurotiomycetidae</taxon>
        <taxon>Eurotiales</taxon>
        <taxon>Aspergillaceae</taxon>
        <taxon>Aspergillus</taxon>
        <taxon>Aspergillus subgen. Circumdati</taxon>
    </lineage>
</organism>
<comment type="caution">
    <text evidence="6">The sequence shown here is derived from an EMBL/GenBank/DDBJ whole genome shotgun (WGS) entry which is preliminary data.</text>
</comment>
<dbReference type="VEuPathDB" id="FungiDB:ASPNIDRAFT2_1168265"/>
<feature type="region of interest" description="Disordered" evidence="2">
    <location>
        <begin position="239"/>
        <end position="262"/>
    </location>
</feature>
<reference evidence="7" key="1">
    <citation type="journal article" date="2016" name="Genome Announc.">
        <title>Draft genome sequence of Aspergillus niger strain An76.</title>
        <authorList>
            <person name="Gong W."/>
            <person name="Cheng Z."/>
            <person name="Zhang H."/>
            <person name="Liu L."/>
            <person name="Gao P."/>
            <person name="Wang L."/>
        </authorList>
    </citation>
    <scope>NUCLEOTIDE SEQUENCE [LARGE SCALE GENOMIC DNA]</scope>
    <source>
        <strain evidence="7">An76</strain>
    </source>
</reference>
<dbReference type="Pfam" id="PF00350">
    <property type="entry name" value="Dynamin_N"/>
    <property type="match status" value="1"/>
</dbReference>
<gene>
    <name evidence="6" type="ORF">ABL_06969</name>
</gene>
<feature type="region of interest" description="Disordered" evidence="2">
    <location>
        <begin position="1"/>
        <end position="57"/>
    </location>
</feature>
<dbReference type="InterPro" id="IPR056024">
    <property type="entry name" value="DUF7605"/>
</dbReference>
<dbReference type="Proteomes" id="UP000068243">
    <property type="component" value="Unassembled WGS sequence"/>
</dbReference>
<feature type="compositionally biased region" description="Low complexity" evidence="2">
    <location>
        <begin position="120"/>
        <end position="129"/>
    </location>
</feature>
<dbReference type="PANTHER" id="PTHR36681">
    <property type="entry name" value="NUCLEAR GTPASE, GERMINAL CENTER-ASSOCIATED, TANDEM DUPLICATE 3"/>
    <property type="match status" value="1"/>
</dbReference>
<feature type="region of interest" description="Disordered" evidence="2">
    <location>
        <begin position="731"/>
        <end position="760"/>
    </location>
</feature>
<feature type="region of interest" description="Disordered" evidence="2">
    <location>
        <begin position="479"/>
        <end position="504"/>
    </location>
</feature>
<evidence type="ECO:0008006" key="8">
    <source>
        <dbReference type="Google" id="ProtNLM"/>
    </source>
</evidence>
<evidence type="ECO:0000313" key="7">
    <source>
        <dbReference type="Proteomes" id="UP000068243"/>
    </source>
</evidence>
<feature type="compositionally biased region" description="Basic and acidic residues" evidence="2">
    <location>
        <begin position="744"/>
        <end position="754"/>
    </location>
</feature>
<feature type="region of interest" description="Disordered" evidence="2">
    <location>
        <begin position="85"/>
        <end position="152"/>
    </location>
</feature>
<dbReference type="EMBL" id="BCMY01000012">
    <property type="protein sequence ID" value="GAQ44308.1"/>
    <property type="molecule type" value="Genomic_DNA"/>
</dbReference>
<dbReference type="PaxDb" id="5061-CADANGAP00013749"/>
<dbReference type="OMA" id="SCIEARN"/>
<sequence>MDLSSLEGPPIADTRFTVSPRRANVPSIRLDTSTPVSPISPLTPHDLPPRPSSTDAIFSPVSESEYSFALYNHHHEPEADLSFYQRCHSPQPPVTADEHEYQQQSRPQPTLNLPPPPPSSSFSLHPWSSRTRSVSDLTPHQSPSPLLSTTTTTTVTTQAVTTTITTEGNRLVWLEHEKLWFLKPSSCPSPHLSPDYAVTTRPTPDAHYAPYRPSSFHGQVHLAALAQRRDVPPPYGRHILDRPLPPLPTDDDEDEGSSGSRWTAVARRRANRAVSSSASPPQLTMFTILTFAFRSLDLLLYWIFYISLIAVSVFVLCCFLYAVLQYFIEVSSPRSVSRVPKEEPQSIQNSEMDVLQFAELHFVAEQTAKHARCWEGQVDRPNCPDFKAIWTCITPRMRELYVDRVKYVETKGWDWIYADYEGSLKCWYERYFARVNQGRAEMISCVDFADFKALIDNVDVKSVVPQSIVVKEEVDDRDVVPESMSVDQDEPEPEPRPEPRADLPDEDVAMADSVEESPLACDINIPENEEIVALENAVGKGVEILKKLYAIFAGSDAFGNETDWKAEIERTQKYACTEKVIIGLVGSTGAGKSSLINAILDEKNVLSTDCMRASTAVATEISYNQGATKYRAEVEFIKRHEWERELEVLFAELLDHQEEVTRGAIPKNSDAAVALDKIKAVYPMLTSKDILNASVANLMASERVTDLLGTTMGFEGDDPKAFSTKLKSYIDSKGKRGRPKKSAKRQDADEHPDSASDTDTANQGIGLWPLVRVVRIYTKAPALATGAVLVDLPGIFDSNSARVAVAEDYMRRCSAHWIVAPINRAVDDKVARDLLGKNYKLQMQMDCAFNDMTFICTKTDDLVPTEVIHSLGLDLPAFSEVQQLPAKVEWLKKEINGFEKPKKTILSQLDWIETEIEELEERLTGDEFGCDVLEITPKRKKPHGSEPLEMSAIQETGTTEIPMVEKLKNRFLDLKVQRKDLRSQLKHINEEMDSKVEELKELEDGKKQMEHSVIKSCIEARNKFSKQQIKRDFALEVQSLDQELEDDTENPIQAAGCDYDELERNLPVFCVSTRAYQGLRGRADMAKLVGGFSELEETEIPLLQRHCVRLTEKAREESSRRFLTQLNQILQSMKLWCLVSTATGDASEQKIKEIEADFECVFGGLTEAAEAHMNHFDIVARETVQVNIFNKLNRASRHAIAQFPEAVSRWNAPGSSGGLRWNTYKAICRRQGVFHETDWNQDLARPMLDKIASSWKRTFTELLPHCLHYLRENLEAVVSRFHTQAINSVKQGVPEAIRVQLQDTLVACHQTMGEQFRQAEKWTMQEQKRINRTFAEAIAERLKETYQACASETGRGSLQRIRALMQQTADDHANDVLRGSTENAKHELGKLLDGQLAEVDRIIHNRLQRISEDYHGALIAPQIKLYTEEQIRIKSDVAKIVKEAEAELLLGHLLGGVRSS</sequence>
<dbReference type="VEuPathDB" id="FungiDB:ATCC64974_108880"/>